<dbReference type="Pfam" id="PF12771">
    <property type="entry name" value="SusD-like_2"/>
    <property type="match status" value="1"/>
</dbReference>
<evidence type="ECO:0000313" key="1">
    <source>
        <dbReference type="EMBL" id="AMQ00265.1"/>
    </source>
</evidence>
<dbReference type="PATRIC" id="fig|188932.3.peg.3537"/>
<dbReference type="Proteomes" id="UP000071561">
    <property type="component" value="Chromosome"/>
</dbReference>
<dbReference type="KEGG" id="pcm:AY601_3399"/>
<dbReference type="AlphaFoldDB" id="A0A127VG07"/>
<evidence type="ECO:0008006" key="3">
    <source>
        <dbReference type="Google" id="ProtNLM"/>
    </source>
</evidence>
<sequence length="510" mass="57367">MTFNSHQSFYIMKKSYLYLSGIIFLVSITLSSCKKFDYYQINPNTPTQADPSLELANIEQTAFATITTEASLATRQLVYAQSSSTTQNYGWQRADFSYKNIAQVVKMEQEAARIGKPNYKYLGKFFRSYYIVGMTLTFGDVPYAQAMQALNNNFSDGALRPVYDAQEDIYLQVLNDLKLASDSLSASGGTINNDIIYNGDITQWKKAINTFSLRVLMSLSKKEANTKLNIKQRFNDIVSNPSKYPLLTSNDDNAKLTYYDIVGNRYPYNNNNSLKTDYYLDDSFVKMLKDLKDPRLFVYATQTPNSVTAGLSPKDFNAYTGLIGSAPVADNVQKMTTGNASAINRRYAYDAVNEPSVAIGYPELQFILAEAVARGWITGDINKFYTGGIRSAMLFSRYKGDLAYTLDDIETYLKQPAVTLQSGTLLPQVIMQRYINTFMNTGWQSFYEQRRTGFPTFETAGAGILNGGKIPKRWMYPTAELNNNGVNVDNAIKRQYPGGDDINGVMWLLQ</sequence>
<dbReference type="InterPro" id="IPR011990">
    <property type="entry name" value="TPR-like_helical_dom_sf"/>
</dbReference>
<organism evidence="1 2">
    <name type="scientific">Pedobacter cryoconitis</name>
    <dbReference type="NCBI Taxonomy" id="188932"/>
    <lineage>
        <taxon>Bacteria</taxon>
        <taxon>Pseudomonadati</taxon>
        <taxon>Bacteroidota</taxon>
        <taxon>Sphingobacteriia</taxon>
        <taxon>Sphingobacteriales</taxon>
        <taxon>Sphingobacteriaceae</taxon>
        <taxon>Pedobacter</taxon>
    </lineage>
</organism>
<dbReference type="InterPro" id="IPR041662">
    <property type="entry name" value="SusD-like_2"/>
</dbReference>
<proteinExistence type="predicted"/>
<gene>
    <name evidence="1" type="ORF">AY601_3399</name>
</gene>
<evidence type="ECO:0000313" key="2">
    <source>
        <dbReference type="Proteomes" id="UP000071561"/>
    </source>
</evidence>
<name>A0A127VG07_9SPHI</name>
<reference evidence="1 2" key="1">
    <citation type="submission" date="2016-03" db="EMBL/GenBank/DDBJ databases">
        <title>Complete genome sequence of Pedobacter cryoconitis PAMC 27485.</title>
        <authorList>
            <person name="Lee J."/>
            <person name="Kim O.-S."/>
        </authorList>
    </citation>
    <scope>NUCLEOTIDE SEQUENCE [LARGE SCALE GENOMIC DNA]</scope>
    <source>
        <strain evidence="1 2">PAMC 27485</strain>
    </source>
</reference>
<dbReference type="Gene3D" id="1.25.40.390">
    <property type="match status" value="1"/>
</dbReference>
<keyword evidence="2" id="KW-1185">Reference proteome</keyword>
<dbReference type="SUPFAM" id="SSF48452">
    <property type="entry name" value="TPR-like"/>
    <property type="match status" value="1"/>
</dbReference>
<protein>
    <recommendedName>
        <fullName evidence="3">SusD-like starch-binding protein associating with outer membrane</fullName>
    </recommendedName>
</protein>
<accession>A0A127VG07</accession>
<dbReference type="EMBL" id="CP014504">
    <property type="protein sequence ID" value="AMQ00265.1"/>
    <property type="molecule type" value="Genomic_DNA"/>
</dbReference>